<comment type="caution">
    <text evidence="1">The sequence shown here is derived from an EMBL/GenBank/DDBJ whole genome shotgun (WGS) entry which is preliminary data.</text>
</comment>
<dbReference type="RefSeq" id="WP_249377168.1">
    <property type="nucleotide sequence ID" value="NZ_SNUZ01000013.1"/>
</dbReference>
<protein>
    <recommendedName>
        <fullName evidence="3">Resolvase/invertase-type recombinase catalytic domain-containing protein</fullName>
    </recommendedName>
</protein>
<organism evidence="1 2">
    <name type="scientific">Ruminococcus bromii</name>
    <dbReference type="NCBI Taxonomy" id="40518"/>
    <lineage>
        <taxon>Bacteria</taxon>
        <taxon>Bacillati</taxon>
        <taxon>Bacillota</taxon>
        <taxon>Clostridia</taxon>
        <taxon>Eubacteriales</taxon>
        <taxon>Oscillospiraceae</taxon>
        <taxon>Ruminococcus</taxon>
    </lineage>
</organism>
<accession>A0ABT0NK69</accession>
<dbReference type="Proteomes" id="UP001056693">
    <property type="component" value="Unassembled WGS sequence"/>
</dbReference>
<proteinExistence type="predicted"/>
<evidence type="ECO:0000313" key="1">
    <source>
        <dbReference type="EMBL" id="MCL3788287.1"/>
    </source>
</evidence>
<name>A0ABT0NK69_9FIRM</name>
<gene>
    <name evidence="1" type="ORF">E2N93_09800</name>
</gene>
<keyword evidence="2" id="KW-1185">Reference proteome</keyword>
<reference evidence="1 2" key="1">
    <citation type="submission" date="2019-03" db="EMBL/GenBank/DDBJ databases">
        <authorList>
            <person name="Molinero N."/>
            <person name="Sanchez B."/>
            <person name="Walker A."/>
            <person name="Duncan S."/>
            <person name="Delgado S."/>
            <person name="Margolles A."/>
        </authorList>
    </citation>
    <scope>NUCLEOTIDE SEQUENCE [LARGE SCALE GENOMIC DNA]</scope>
    <source>
        <strain evidence="1 2">IPLA60002</strain>
    </source>
</reference>
<evidence type="ECO:0000313" key="2">
    <source>
        <dbReference type="Proteomes" id="UP001056693"/>
    </source>
</evidence>
<evidence type="ECO:0008006" key="3">
    <source>
        <dbReference type="Google" id="ProtNLM"/>
    </source>
</evidence>
<sequence>MISAYSDGYFGMMRDIGIGYQIAKDQRIKEREALLHQGNNEAALIAWEEREQHFPFPFSRGQITAYNAWKESKANGLEVVESRDLPWEKDFHDYIETFREARIESIIVTDSAFNKGKYANLFENEGCRIIGQKVFIRHEKRSTGIENINAVGILITIFNENERAVDSDD</sequence>
<dbReference type="EMBL" id="SNUZ01000013">
    <property type="protein sequence ID" value="MCL3788287.1"/>
    <property type="molecule type" value="Genomic_DNA"/>
</dbReference>